<evidence type="ECO:0000259" key="11">
    <source>
        <dbReference type="PROSITE" id="PS51307"/>
    </source>
</evidence>
<evidence type="ECO:0000256" key="3">
    <source>
        <dbReference type="ARBA" id="ARBA00022490"/>
    </source>
</evidence>
<feature type="compositionally biased region" description="Low complexity" evidence="9">
    <location>
        <begin position="1342"/>
        <end position="1355"/>
    </location>
</feature>
<feature type="region of interest" description="Disordered" evidence="9">
    <location>
        <begin position="562"/>
        <end position="594"/>
    </location>
</feature>
<feature type="compositionally biased region" description="Polar residues" evidence="9">
    <location>
        <begin position="1188"/>
        <end position="1215"/>
    </location>
</feature>
<dbReference type="GO" id="GO:0007015">
    <property type="term" value="P:actin filament organization"/>
    <property type="evidence" value="ECO:0007669"/>
    <property type="project" value="TreeGrafter"/>
</dbReference>
<feature type="region of interest" description="Disordered" evidence="9">
    <location>
        <begin position="1054"/>
        <end position="1167"/>
    </location>
</feature>
<evidence type="ECO:0000256" key="2">
    <source>
        <dbReference type="ARBA" id="ARBA00006469"/>
    </source>
</evidence>
<feature type="region of interest" description="Disordered" evidence="9">
    <location>
        <begin position="119"/>
        <end position="138"/>
    </location>
</feature>
<evidence type="ECO:0000259" key="10">
    <source>
        <dbReference type="PROSITE" id="PS51306"/>
    </source>
</evidence>
<feature type="compositionally biased region" description="Polar residues" evidence="9">
    <location>
        <begin position="583"/>
        <end position="594"/>
    </location>
</feature>
<feature type="domain" description="ASD1" evidence="10">
    <location>
        <begin position="865"/>
        <end position="978"/>
    </location>
</feature>
<dbReference type="GO" id="GO:0005912">
    <property type="term" value="C:adherens junction"/>
    <property type="evidence" value="ECO:0007669"/>
    <property type="project" value="TreeGrafter"/>
</dbReference>
<feature type="compositionally biased region" description="Pro residues" evidence="9">
    <location>
        <begin position="1262"/>
        <end position="1271"/>
    </location>
</feature>
<feature type="compositionally biased region" description="Polar residues" evidence="9">
    <location>
        <begin position="759"/>
        <end position="768"/>
    </location>
</feature>
<keyword evidence="3" id="KW-0963">Cytoplasm</keyword>
<protein>
    <submittedName>
        <fullName evidence="12">Shroom family member 3</fullName>
    </submittedName>
</protein>
<dbReference type="PROSITE" id="PS51307">
    <property type="entry name" value="ASD2"/>
    <property type="match status" value="1"/>
</dbReference>
<dbReference type="Proteomes" id="UP000694386">
    <property type="component" value="Unplaced"/>
</dbReference>
<feature type="compositionally biased region" description="Basic and acidic residues" evidence="9">
    <location>
        <begin position="368"/>
        <end position="378"/>
    </location>
</feature>
<feature type="compositionally biased region" description="Low complexity" evidence="9">
    <location>
        <begin position="907"/>
        <end position="919"/>
    </location>
</feature>
<keyword evidence="4" id="KW-0493">Microtubule</keyword>
<feature type="region of interest" description="Disordered" evidence="9">
    <location>
        <begin position="609"/>
        <end position="855"/>
    </location>
</feature>
<comment type="subcellular location">
    <subcellularLocation>
        <location evidence="1">Cytoplasm</location>
        <location evidence="1">Cytoskeleton</location>
    </subcellularLocation>
</comment>
<feature type="region of interest" description="Disordered" evidence="9">
    <location>
        <begin position="286"/>
        <end position="398"/>
    </location>
</feature>
<feature type="compositionally biased region" description="Polar residues" evidence="9">
    <location>
        <begin position="1054"/>
        <end position="1068"/>
    </location>
</feature>
<dbReference type="Gene3D" id="6.10.250.3120">
    <property type="match status" value="1"/>
</dbReference>
<keyword evidence="8" id="KW-0175">Coiled coil</keyword>
<feature type="region of interest" description="Disordered" evidence="9">
    <location>
        <begin position="203"/>
        <end position="226"/>
    </location>
</feature>
<organism evidence="12 13">
    <name type="scientific">Cricetulus griseus</name>
    <name type="common">Chinese hamster</name>
    <name type="synonym">Cricetulus barabensis griseus</name>
    <dbReference type="NCBI Taxonomy" id="10029"/>
    <lineage>
        <taxon>Eukaryota</taxon>
        <taxon>Metazoa</taxon>
        <taxon>Chordata</taxon>
        <taxon>Craniata</taxon>
        <taxon>Vertebrata</taxon>
        <taxon>Euteleostomi</taxon>
        <taxon>Mammalia</taxon>
        <taxon>Eutheria</taxon>
        <taxon>Euarchontoglires</taxon>
        <taxon>Glires</taxon>
        <taxon>Rodentia</taxon>
        <taxon>Myomorpha</taxon>
        <taxon>Muroidea</taxon>
        <taxon>Cricetidae</taxon>
        <taxon>Cricetinae</taxon>
        <taxon>Cricetulus</taxon>
    </lineage>
</organism>
<feature type="compositionally biased region" description="Basic and acidic residues" evidence="9">
    <location>
        <begin position="1391"/>
        <end position="1407"/>
    </location>
</feature>
<dbReference type="GO" id="GO:0043296">
    <property type="term" value="C:apical junction complex"/>
    <property type="evidence" value="ECO:0007669"/>
    <property type="project" value="TreeGrafter"/>
</dbReference>
<feature type="compositionally biased region" description="Low complexity" evidence="9">
    <location>
        <begin position="1096"/>
        <end position="1105"/>
    </location>
</feature>
<keyword evidence="6" id="KW-0206">Cytoskeleton</keyword>
<feature type="compositionally biased region" description="Basic and acidic residues" evidence="9">
    <location>
        <begin position="566"/>
        <end position="581"/>
    </location>
</feature>
<reference evidence="12" key="2">
    <citation type="submission" date="2025-09" db="UniProtKB">
        <authorList>
            <consortium name="Ensembl"/>
        </authorList>
    </citation>
    <scope>IDENTIFICATION</scope>
</reference>
<feature type="compositionally biased region" description="Basic and acidic residues" evidence="9">
    <location>
        <begin position="1145"/>
        <end position="1161"/>
    </location>
</feature>
<feature type="compositionally biased region" description="Basic and acidic residues" evidence="9">
    <location>
        <begin position="708"/>
        <end position="719"/>
    </location>
</feature>
<feature type="compositionally biased region" description="Polar residues" evidence="9">
    <location>
        <begin position="533"/>
        <end position="545"/>
    </location>
</feature>
<feature type="region of interest" description="Disordered" evidence="9">
    <location>
        <begin position="867"/>
        <end position="960"/>
    </location>
</feature>
<feature type="compositionally biased region" description="Gly residues" evidence="9">
    <location>
        <begin position="623"/>
        <end position="633"/>
    </location>
</feature>
<feature type="compositionally biased region" description="Low complexity" evidence="9">
    <location>
        <begin position="129"/>
        <end position="138"/>
    </location>
</feature>
<gene>
    <name evidence="12" type="primary">Shroom3</name>
</gene>
<feature type="region of interest" description="Disordered" evidence="9">
    <location>
        <begin position="500"/>
        <end position="550"/>
    </location>
</feature>
<evidence type="ECO:0000256" key="6">
    <source>
        <dbReference type="ARBA" id="ARBA00023212"/>
    </source>
</evidence>
<keyword evidence="5 7" id="KW-0009">Actin-binding</keyword>
<feature type="region of interest" description="Disordered" evidence="9">
    <location>
        <begin position="1183"/>
        <end position="1407"/>
    </location>
</feature>
<feature type="domain" description="ASD2" evidence="11">
    <location>
        <begin position="1410"/>
        <end position="1698"/>
    </location>
</feature>
<dbReference type="InterPro" id="IPR014799">
    <property type="entry name" value="ASD2_dom"/>
</dbReference>
<dbReference type="GO" id="GO:0051015">
    <property type="term" value="F:actin filament binding"/>
    <property type="evidence" value="ECO:0007669"/>
    <property type="project" value="InterPro"/>
</dbReference>
<feature type="coiled-coil region" evidence="8">
    <location>
        <begin position="1618"/>
        <end position="1645"/>
    </location>
</feature>
<dbReference type="GO" id="GO:0030864">
    <property type="term" value="C:cortical actin cytoskeleton"/>
    <property type="evidence" value="ECO:0007669"/>
    <property type="project" value="TreeGrafter"/>
</dbReference>
<dbReference type="PANTHER" id="PTHR15012:SF33">
    <property type="entry name" value="PROTEIN SHROOM3"/>
    <property type="match status" value="1"/>
</dbReference>
<evidence type="ECO:0000313" key="12">
    <source>
        <dbReference type="Ensembl" id="ENSCGRP00001011799.1"/>
    </source>
</evidence>
<dbReference type="InterPro" id="IPR027685">
    <property type="entry name" value="Shroom_fam"/>
</dbReference>
<feature type="compositionally biased region" description="Polar residues" evidence="9">
    <location>
        <begin position="1332"/>
        <end position="1341"/>
    </location>
</feature>
<feature type="compositionally biased region" description="Polar residues" evidence="9">
    <location>
        <begin position="1273"/>
        <end position="1282"/>
    </location>
</feature>
<dbReference type="Pfam" id="PF08688">
    <property type="entry name" value="ASD1"/>
    <property type="match status" value="1"/>
</dbReference>
<feature type="compositionally biased region" description="Polar residues" evidence="9">
    <location>
        <begin position="1356"/>
        <end position="1382"/>
    </location>
</feature>
<feature type="compositionally biased region" description="Low complexity" evidence="9">
    <location>
        <begin position="930"/>
        <end position="940"/>
    </location>
</feature>
<evidence type="ECO:0000256" key="7">
    <source>
        <dbReference type="PROSITE-ProRule" id="PRU00637"/>
    </source>
</evidence>
<feature type="compositionally biased region" description="Basic and acidic residues" evidence="9">
    <location>
        <begin position="832"/>
        <end position="846"/>
    </location>
</feature>
<feature type="compositionally biased region" description="Basic and acidic residues" evidence="9">
    <location>
        <begin position="634"/>
        <end position="652"/>
    </location>
</feature>
<dbReference type="GO" id="GO:0005874">
    <property type="term" value="C:microtubule"/>
    <property type="evidence" value="ECO:0007669"/>
    <property type="project" value="UniProtKB-KW"/>
</dbReference>
<accession>A0A8C2QHC7</accession>
<reference evidence="12" key="1">
    <citation type="submission" date="2025-08" db="UniProtKB">
        <authorList>
            <consortium name="Ensembl"/>
        </authorList>
    </citation>
    <scope>IDENTIFICATION</scope>
</reference>
<proteinExistence type="inferred from homology"/>
<dbReference type="GO" id="GO:0016324">
    <property type="term" value="C:apical plasma membrane"/>
    <property type="evidence" value="ECO:0007669"/>
    <property type="project" value="TreeGrafter"/>
</dbReference>
<dbReference type="PROSITE" id="PS51306">
    <property type="entry name" value="ASD1"/>
    <property type="match status" value="1"/>
</dbReference>
<sequence length="1737" mass="188834">NGCTKGLPSNMVETKQSGIVAAQELSHVPPELPPHSAVYCLVFNRDVCADPGHVDPGASNSLSSERLTCGPQHRKATWSGGVKLRLKQRCSEPAARPHSWHTTKCGENQPDASMMQISQGTMGPPWHQSYHSSSSTSDLSNYDHAYLRQSPDQCSSQGSMESLEPSGGYPACHLLSPAKSMSSLDQLGHLHNKRDSAYSSFSTSSSILEYPPPGGSGQERSGSTDMISARGGLLEGMRQADIRYVKTVYDTRRGVSSEYEVNPSALLLQGRDAHVSAGIQGCAKWHSVPRGKGAPSPPWSQQCPSSSDTATDNLPHKVGAPMPPTRSDSYAAFRHRERPSSWSSLDQKRFCRPPTNSSGSLKTPLIEEQLHTVPERSPENSPPVKPKHSYTQKMQPGQPLLPTGIYPVPSPEPHFAQVPQPSVSSNGTVYPALVKESGYAAAQGACNKMATLDENGNQNEANRPGFAICQPQEHELVTPGERNPEPTAKYVPYKVHFSSVPEDEDSSLKRHVTPLQGNSPYPSERKNTHGSRPCSNHHSLSSPQAQVLHAGDDRRPSRLLQPFDVQEDHNANPRQKLEREGLGQSQSGNFGRTKSAFSSLQNIPESLRRQSSLELGGDAQEGYPGGRPPGGKAGPDHRSYQDRPSSHPRPEGKMNTVADSLQGADSRSEEPPGPPLLQTSGLNQRRLSSSSSTSAPQYRKPHCSVLEKVSKIEEREQGRHRLPSVGSCSTYGLNYRPHRTGPTSSPNGGGDFEDPKVSTHVSSESTEQLRPGEQNFKNGESRLEETSCWQPCGQPLRKAGDGRGPPVPGGAEPPRPDARLLRSQSTFQLFSEAEREASWSSEDRPSTPESPLLDAPFSRAYRNSIKDAQSRVLGATSFRRRDLEPGTPATSRPWRPRPASAHVGMRSPEAAAPLSSSSPHTPRERHSAAPRRGPAACGPQRPAPPRFSGESTVADRRRLFERDGKACSSLSLSGPELKQFQQSALADYIQRKTGKRPASAACPPEPGLRERAQSVYLQPGPAAAPDGPGLASACSLTQKEPALPLHHPTPCWNGSSSTLGSSAPTECSGTPDHPKQLRIPCPRPLSAGMQGHFPDAKAASMAPLSSPLPSPAPSSYRSQLTMDHQTERRRLPSSTPAVTQPPSPKCHEFNSPEHGLEDGIWRRASLPQKTPPPWVKWAHAVREDSLSEDTSVPESANLKHYQNQSLLSSCSTSDPDTPGRISLRISESALQASPLPRGDYDDEVFVKDLHPKVTSSPTFEALPPPPPPYPLPSQETQVNSSDDFPPPPPQAMHKALLDSEAYKEPGSSSCRFPKVTVTRDGHVPGAVHSEGSHITTPKAPQTSATVSEAESSTPSDGNGNAQPQLASSLDKQASPSQTQSLTHEPVGRTQDLGKKIHAEPQKTSEDIRTEALAKEIVHQDKSLADILDPDSRRKTTMDLMEGLFPRDANVLKESGAKRKAFEETLRQTGYEVKRSDDKEAVGMLVNCPAYYSVSAAKAELLNKIKDMPEEVPEEEEQEDVNEKKAELIGSLTHKLETLQEAKGSLLMDIKLNNALGEEVEALISELCKPNEFDKYKMFIGDLDKVVNLLLSLSGRLARVENVLSGLGEDASKEERSSLNEKRKILAGQHEDARELKENLDRRERAVLAILANYLSAEQLQDYQHFVKMKSTLLIEQRKLDDKIKLGQEQVKCLLESLPSDFRPKAGAISLPPALTGHVTPVGDSVFRGIFPTLTSPL</sequence>
<dbReference type="Ensembl" id="ENSCGRT00001016032.1">
    <property type="protein sequence ID" value="ENSCGRP00001011799.1"/>
    <property type="gene ID" value="ENSCGRG00001013324.1"/>
</dbReference>
<evidence type="ECO:0000256" key="8">
    <source>
        <dbReference type="SAM" id="Coils"/>
    </source>
</evidence>
<evidence type="ECO:0000256" key="4">
    <source>
        <dbReference type="ARBA" id="ARBA00022701"/>
    </source>
</evidence>
<name>A0A8C2QHC7_CRIGR</name>
<evidence type="ECO:0000256" key="5">
    <source>
        <dbReference type="ARBA" id="ARBA00023203"/>
    </source>
</evidence>
<dbReference type="PANTHER" id="PTHR15012">
    <property type="entry name" value="APICAL PROTEIN/SHROOM-RELATED"/>
    <property type="match status" value="1"/>
</dbReference>
<evidence type="ECO:0000256" key="1">
    <source>
        <dbReference type="ARBA" id="ARBA00004245"/>
    </source>
</evidence>
<evidence type="ECO:0000313" key="13">
    <source>
        <dbReference type="Proteomes" id="UP000694386"/>
    </source>
</evidence>
<feature type="compositionally biased region" description="Polar residues" evidence="9">
    <location>
        <begin position="677"/>
        <end position="687"/>
    </location>
</feature>
<dbReference type="InterPro" id="IPR014800">
    <property type="entry name" value="ASD1_dom"/>
</dbReference>
<evidence type="ECO:0000256" key="9">
    <source>
        <dbReference type="SAM" id="MobiDB-lite"/>
    </source>
</evidence>
<dbReference type="Pfam" id="PF08687">
    <property type="entry name" value="ASD2"/>
    <property type="match status" value="1"/>
</dbReference>
<comment type="similarity">
    <text evidence="2">Belongs to the shroom family.</text>
</comment>